<proteinExistence type="predicted"/>
<dbReference type="Gene3D" id="1.10.10.2830">
    <property type="match status" value="1"/>
</dbReference>
<dbReference type="Proteomes" id="UP000199603">
    <property type="component" value="Unassembled WGS sequence"/>
</dbReference>
<evidence type="ECO:0000313" key="2">
    <source>
        <dbReference type="Proteomes" id="UP000199603"/>
    </source>
</evidence>
<reference evidence="1 2" key="1">
    <citation type="submission" date="2016-10" db="EMBL/GenBank/DDBJ databases">
        <authorList>
            <person name="de Groot N.N."/>
        </authorList>
    </citation>
    <scope>NUCLEOTIDE SEQUENCE [LARGE SCALE GENOMIC DNA]</scope>
    <source>
        <strain evidence="1 2">DSM 16957</strain>
    </source>
</reference>
<gene>
    <name evidence="1" type="ORF">SAMN04488509_11557</name>
</gene>
<sequence>MALRGPADFDPPQVLLGRSRLSVPAGLVSVWLLQLSDEQAELVSSSDFEPSPRPSAVATTCLALWSAGLRLPAISEVLALGVGASVVQRYIRAAAMPQSLLSLLDRGLLTWGHLRLLDRLHPEDRIVWGERTVARRWSVRSLATALSGRQAAPPSPDHAHFERLLREALQADGLQLLSTGDGAYALELNWSWLPALQSVLERLGQAPLLEDADALPRRPRSVRIELDSTDELHALVSHLLPEA</sequence>
<dbReference type="RefSeq" id="WP_091245381.1">
    <property type="nucleotide sequence ID" value="NZ_FNAG01000015.1"/>
</dbReference>
<protein>
    <submittedName>
        <fullName evidence="1">Uncharacterized protein</fullName>
    </submittedName>
</protein>
<dbReference type="SUPFAM" id="SSF109709">
    <property type="entry name" value="KorB DNA-binding domain-like"/>
    <property type="match status" value="1"/>
</dbReference>
<evidence type="ECO:0000313" key="1">
    <source>
        <dbReference type="EMBL" id="SDE05268.1"/>
    </source>
</evidence>
<name>A0A1G6ZRD6_9GAMM</name>
<organism evidence="1 2">
    <name type="scientific">Aquimonas voraii</name>
    <dbReference type="NCBI Taxonomy" id="265719"/>
    <lineage>
        <taxon>Bacteria</taxon>
        <taxon>Pseudomonadati</taxon>
        <taxon>Pseudomonadota</taxon>
        <taxon>Gammaproteobacteria</taxon>
        <taxon>Lysobacterales</taxon>
        <taxon>Lysobacteraceae</taxon>
        <taxon>Aquimonas</taxon>
    </lineage>
</organism>
<dbReference type="EMBL" id="FNAG01000015">
    <property type="protein sequence ID" value="SDE05268.1"/>
    <property type="molecule type" value="Genomic_DNA"/>
</dbReference>
<accession>A0A1G6ZRD6</accession>
<dbReference type="AlphaFoldDB" id="A0A1G6ZRD6"/>
<keyword evidence="2" id="KW-1185">Reference proteome</keyword>